<dbReference type="PANTHER" id="PTHR34203">
    <property type="entry name" value="METHYLTRANSFERASE, FKBM FAMILY PROTEIN"/>
    <property type="match status" value="1"/>
</dbReference>
<dbReference type="RefSeq" id="WP_320001993.1">
    <property type="nucleotide sequence ID" value="NZ_CP138348.1"/>
</dbReference>
<dbReference type="GO" id="GO:0008168">
    <property type="term" value="F:methyltransferase activity"/>
    <property type="evidence" value="ECO:0007669"/>
    <property type="project" value="UniProtKB-KW"/>
</dbReference>
<sequence>MMYSEILKQKLLTTFLGEKLLKIRNFYELWECSWKNPENLPTLVNDQISSTILTKLCEKDKVFIDVGSHIGSIISAVKSYNSQIEIIGIEAIPEKVIKLRKAFPFVEIYECAVGDREGEVCFYINTLKSGYSSLGRKKDPRNQEEMKEIKVQLKTLDNLIPSDKKVGVIKIDTEGAELGVLRGAVNLISRNRPLIMFESGPNNNDLGYTKEDMWLFFENINYQLIIPNRLAHNGDSLTLEGFIESHLYPRRTTNYFAIPSEKRELVKKLARNIMNVQV</sequence>
<keyword evidence="2" id="KW-0808">Transferase</keyword>
<dbReference type="InterPro" id="IPR029063">
    <property type="entry name" value="SAM-dependent_MTases_sf"/>
</dbReference>
<feature type="domain" description="Methyltransferase FkbM" evidence="1">
    <location>
        <begin position="65"/>
        <end position="224"/>
    </location>
</feature>
<evidence type="ECO:0000259" key="1">
    <source>
        <dbReference type="Pfam" id="PF05050"/>
    </source>
</evidence>
<reference evidence="2" key="1">
    <citation type="submission" date="2023-11" db="EMBL/GenBank/DDBJ databases">
        <title>Genome sequence of Cyanobacterium aponinum BCRC AL20115.</title>
        <authorList>
            <person name="Chang H.-Y."/>
            <person name="Lin K.-M."/>
            <person name="Hsueh H.-T."/>
            <person name="Chu H.-A."/>
            <person name="Kuo C.-H."/>
        </authorList>
    </citation>
    <scope>NUCLEOTIDE SEQUENCE</scope>
    <source>
        <strain evidence="2">AL20115</strain>
    </source>
</reference>
<evidence type="ECO:0000313" key="2">
    <source>
        <dbReference type="EMBL" id="WPF89672.1"/>
    </source>
</evidence>
<gene>
    <name evidence="2" type="ORF">SAY89_05210</name>
</gene>
<keyword evidence="2" id="KW-0489">Methyltransferase</keyword>
<accession>A0AAF0ZJV6</accession>
<dbReference type="AlphaFoldDB" id="A0AAF0ZJV6"/>
<dbReference type="SUPFAM" id="SSF53335">
    <property type="entry name" value="S-adenosyl-L-methionine-dependent methyltransferases"/>
    <property type="match status" value="1"/>
</dbReference>
<dbReference type="Gene3D" id="3.40.50.150">
    <property type="entry name" value="Vaccinia Virus protein VP39"/>
    <property type="match status" value="1"/>
</dbReference>
<dbReference type="Pfam" id="PF05050">
    <property type="entry name" value="Methyltransf_21"/>
    <property type="match status" value="1"/>
</dbReference>
<name>A0AAF0ZJV6_9CHRO</name>
<dbReference type="PANTHER" id="PTHR34203:SF15">
    <property type="entry name" value="SLL1173 PROTEIN"/>
    <property type="match status" value="1"/>
</dbReference>
<dbReference type="InterPro" id="IPR052514">
    <property type="entry name" value="SAM-dependent_MTase"/>
</dbReference>
<dbReference type="GO" id="GO:0032259">
    <property type="term" value="P:methylation"/>
    <property type="evidence" value="ECO:0007669"/>
    <property type="project" value="UniProtKB-KW"/>
</dbReference>
<dbReference type="NCBIfam" id="TIGR01444">
    <property type="entry name" value="fkbM_fam"/>
    <property type="match status" value="1"/>
</dbReference>
<protein>
    <submittedName>
        <fullName evidence="2">FkbM family methyltransferase</fullName>
    </submittedName>
</protein>
<dbReference type="InterPro" id="IPR006342">
    <property type="entry name" value="FkbM_mtfrase"/>
</dbReference>
<dbReference type="EMBL" id="CP138348">
    <property type="protein sequence ID" value="WPF89672.1"/>
    <property type="molecule type" value="Genomic_DNA"/>
</dbReference>
<proteinExistence type="predicted"/>
<organism evidence="2">
    <name type="scientific">Cyanobacterium aponinum AL20115</name>
    <dbReference type="NCBI Taxonomy" id="3090662"/>
    <lineage>
        <taxon>Bacteria</taxon>
        <taxon>Bacillati</taxon>
        <taxon>Cyanobacteriota</taxon>
        <taxon>Cyanophyceae</taxon>
        <taxon>Oscillatoriophycideae</taxon>
        <taxon>Chroococcales</taxon>
        <taxon>Geminocystaceae</taxon>
        <taxon>Cyanobacterium</taxon>
    </lineage>
</organism>